<evidence type="ECO:0000313" key="1">
    <source>
        <dbReference type="EMBL" id="ANH50784.1"/>
    </source>
</evidence>
<dbReference type="KEGG" id="vg:29060035"/>
<name>A0A173GBQ7_9CAUD</name>
<protein>
    <submittedName>
        <fullName evidence="1">Uncharacterized protein</fullName>
    </submittedName>
</protein>
<accession>A0A173GBQ7</accession>
<proteinExistence type="predicted"/>
<dbReference type="Proteomes" id="UP000203219">
    <property type="component" value="Segment"/>
</dbReference>
<dbReference type="RefSeq" id="YP_009282182.1">
    <property type="nucleotide sequence ID" value="NC_031034.1"/>
</dbReference>
<organism evidence="1 2">
    <name type="scientific">Bacillus phage SalinJah</name>
    <dbReference type="NCBI Taxonomy" id="1837830"/>
    <lineage>
        <taxon>Viruses</taxon>
        <taxon>Duplodnaviria</taxon>
        <taxon>Heunggongvirae</taxon>
        <taxon>Uroviricota</taxon>
        <taxon>Caudoviricetes</taxon>
        <taxon>Herelleviridae</taxon>
        <taxon>Bastillevirinae</taxon>
        <taxon>Wphvirus</taxon>
        <taxon>Wphvirus BPS13</taxon>
    </lineage>
</organism>
<dbReference type="EMBL" id="KX011169">
    <property type="protein sequence ID" value="ANH50784.1"/>
    <property type="molecule type" value="Genomic_DNA"/>
</dbReference>
<evidence type="ECO:0000313" key="2">
    <source>
        <dbReference type="Proteomes" id="UP000203219"/>
    </source>
</evidence>
<reference evidence="1" key="1">
    <citation type="journal article" date="2016" name="Genome Announc.">
        <title>Genome Sequence of Bacillus cereus Group Phage SalinJah.</title>
        <authorList>
            <consortium name="2015 UMBC Phage Hunters"/>
            <person name="Erill I."/>
            <person name="Caruso S.M."/>
        </authorList>
    </citation>
    <scope>NUCLEOTIDE SEQUENCE</scope>
</reference>
<gene>
    <name evidence="1" type="ORF">SALINJAH_228</name>
</gene>
<sequence>MFQVTDVKCIAYKDGVEIGSFVIESVVGNEFDDVVEAAQVAYEETWNLTNIEWDVE</sequence>
<dbReference type="GeneID" id="29060035"/>